<keyword evidence="2 4" id="KW-0496">Mitochondrion</keyword>
<gene>
    <name evidence="5" type="ORF">INT44_006726</name>
</gene>
<evidence type="ECO:0000256" key="1">
    <source>
        <dbReference type="ARBA" id="ARBA00007347"/>
    </source>
</evidence>
<dbReference type="Proteomes" id="UP000612746">
    <property type="component" value="Unassembled WGS sequence"/>
</dbReference>
<evidence type="ECO:0000256" key="4">
    <source>
        <dbReference type="RuleBase" id="RU364104"/>
    </source>
</evidence>
<comment type="subcellular location">
    <subcellularLocation>
        <location evidence="4">Mitochondrion inner membrane</location>
    </subcellularLocation>
</comment>
<name>A0A8H7PIH5_9FUNG</name>
<keyword evidence="4" id="KW-0472">Membrane</keyword>
<keyword evidence="6" id="KW-1185">Reference proteome</keyword>
<comment type="similarity">
    <text evidence="1 4">Belongs to the CMC family.</text>
</comment>
<dbReference type="GO" id="GO:0005743">
    <property type="term" value="C:mitochondrial inner membrane"/>
    <property type="evidence" value="ECO:0007669"/>
    <property type="project" value="UniProtKB-SubCell"/>
</dbReference>
<dbReference type="OrthoDB" id="532630at2759"/>
<dbReference type="Pfam" id="PF08583">
    <property type="entry name" value="Cmc1"/>
    <property type="match status" value="1"/>
</dbReference>
<keyword evidence="4" id="KW-0143">Chaperone</keyword>
<accession>A0A8H7PIH5</accession>
<dbReference type="InterPro" id="IPR013892">
    <property type="entry name" value="Cyt_c_biogenesis_Cmc1-like"/>
</dbReference>
<reference evidence="5" key="1">
    <citation type="submission" date="2020-12" db="EMBL/GenBank/DDBJ databases">
        <title>Metabolic potential, ecology and presence of endohyphal bacteria is reflected in genomic diversity of Mucoromycotina.</title>
        <authorList>
            <person name="Muszewska A."/>
            <person name="Okrasinska A."/>
            <person name="Steczkiewicz K."/>
            <person name="Drgas O."/>
            <person name="Orlowska M."/>
            <person name="Perlinska-Lenart U."/>
            <person name="Aleksandrzak-Piekarczyk T."/>
            <person name="Szatraj K."/>
            <person name="Zielenkiewicz U."/>
            <person name="Pilsyk S."/>
            <person name="Malc E."/>
            <person name="Mieczkowski P."/>
            <person name="Kruszewska J.S."/>
            <person name="Biernat P."/>
            <person name="Pawlowska J."/>
        </authorList>
    </citation>
    <scope>NUCLEOTIDE SEQUENCE</scope>
    <source>
        <strain evidence="5">WA0000051536</strain>
    </source>
</reference>
<protein>
    <recommendedName>
        <fullName evidence="4">COX assembly mitochondrial protein</fullName>
    </recommendedName>
</protein>
<organism evidence="5 6">
    <name type="scientific">Umbelopsis vinacea</name>
    <dbReference type="NCBI Taxonomy" id="44442"/>
    <lineage>
        <taxon>Eukaryota</taxon>
        <taxon>Fungi</taxon>
        <taxon>Fungi incertae sedis</taxon>
        <taxon>Mucoromycota</taxon>
        <taxon>Mucoromycotina</taxon>
        <taxon>Umbelopsidomycetes</taxon>
        <taxon>Umbelopsidales</taxon>
        <taxon>Umbelopsidaceae</taxon>
        <taxon>Umbelopsis</taxon>
    </lineage>
</organism>
<comment type="caution">
    <text evidence="5">The sequence shown here is derived from an EMBL/GenBank/DDBJ whole genome shotgun (WGS) entry which is preliminary data.</text>
</comment>
<sequence>MHPPLANHKHQGCEHIIQALDDCHRSGLLNKYSGKCNDIKLKLNECLGEEFQIVRAENKQKGAAKREKIRQVWKDMEEPPAGFFDAKQKDQKV</sequence>
<comment type="function">
    <text evidence="4">Required for mitochondrial cytochrome c oxidase (COX) assembly and respiration.</text>
</comment>
<evidence type="ECO:0000256" key="2">
    <source>
        <dbReference type="ARBA" id="ARBA00023128"/>
    </source>
</evidence>
<keyword evidence="4" id="KW-0999">Mitochondrion inner membrane</keyword>
<dbReference type="EMBL" id="JAEPRA010000016">
    <property type="protein sequence ID" value="KAG2174463.1"/>
    <property type="molecule type" value="Genomic_DNA"/>
</dbReference>
<dbReference type="AlphaFoldDB" id="A0A8H7PIH5"/>
<evidence type="ECO:0000313" key="6">
    <source>
        <dbReference type="Proteomes" id="UP000612746"/>
    </source>
</evidence>
<dbReference type="PANTHER" id="PTHR22977">
    <property type="entry name" value="COX ASSEMBLY MITOCHONDRIAL PROTEIN"/>
    <property type="match status" value="1"/>
</dbReference>
<evidence type="ECO:0000256" key="3">
    <source>
        <dbReference type="ARBA" id="ARBA00023157"/>
    </source>
</evidence>
<proteinExistence type="inferred from homology"/>
<dbReference type="PANTHER" id="PTHR22977:SF1">
    <property type="entry name" value="COX ASSEMBLY MITOCHONDRIAL PROTEIN 2 HOMOLOG"/>
    <property type="match status" value="1"/>
</dbReference>
<evidence type="ECO:0000313" key="5">
    <source>
        <dbReference type="EMBL" id="KAG2174463.1"/>
    </source>
</evidence>
<keyword evidence="3" id="KW-1015">Disulfide bond</keyword>